<organism evidence="7 8">
    <name type="scientific">Paenibacillus roseus</name>
    <dbReference type="NCBI Taxonomy" id="2798579"/>
    <lineage>
        <taxon>Bacteria</taxon>
        <taxon>Bacillati</taxon>
        <taxon>Bacillota</taxon>
        <taxon>Bacilli</taxon>
        <taxon>Bacillales</taxon>
        <taxon>Paenibacillaceae</taxon>
        <taxon>Paenibacillus</taxon>
    </lineage>
</organism>
<dbReference type="SUPFAM" id="SSF53822">
    <property type="entry name" value="Periplasmic binding protein-like I"/>
    <property type="match status" value="2"/>
</dbReference>
<dbReference type="Pfam" id="PF13407">
    <property type="entry name" value="Peripla_BP_4"/>
    <property type="match status" value="2"/>
</dbReference>
<dbReference type="Proteomes" id="UP000640274">
    <property type="component" value="Unassembled WGS sequence"/>
</dbReference>
<comment type="subcellular location">
    <subcellularLocation>
        <location evidence="1">Cell envelope</location>
    </subcellularLocation>
</comment>
<name>A0A934J697_9BACL</name>
<evidence type="ECO:0000256" key="1">
    <source>
        <dbReference type="ARBA" id="ARBA00004196"/>
    </source>
</evidence>
<feature type="domain" description="Periplasmic binding protein" evidence="6">
    <location>
        <begin position="350"/>
        <end position="602"/>
    </location>
</feature>
<dbReference type="EMBL" id="JAELUP010000077">
    <property type="protein sequence ID" value="MBJ6362509.1"/>
    <property type="molecule type" value="Genomic_DNA"/>
</dbReference>
<evidence type="ECO:0000313" key="7">
    <source>
        <dbReference type="EMBL" id="MBJ6362509.1"/>
    </source>
</evidence>
<keyword evidence="8" id="KW-1185">Reference proteome</keyword>
<keyword evidence="5" id="KW-0472">Membrane</keyword>
<dbReference type="GO" id="GO:0030246">
    <property type="term" value="F:carbohydrate binding"/>
    <property type="evidence" value="ECO:0007669"/>
    <property type="project" value="UniProtKB-ARBA"/>
</dbReference>
<evidence type="ECO:0000313" key="8">
    <source>
        <dbReference type="Proteomes" id="UP000640274"/>
    </source>
</evidence>
<gene>
    <name evidence="7" type="ORF">JFN88_14775</name>
</gene>
<dbReference type="AlphaFoldDB" id="A0A934J697"/>
<sequence length="628" mass="69967">MRRRIWIYGAVLAVLLASVMLIWRLIPAENSASARNDIRYLIGVSQPNLSEPWRVAMNEEIREEVRHRDDVRVIFTDAAQSSEQQADDVKRLLDLGIDLLIVSLDDPVALTPTISDAYRNIPVIVMGRDVSDYNYTLSIGMDNEMIGKKAGEFALETLGSAGGKVIEVQGLEGSPSVEERSRGFHEALEKRPDIQIVKTLYGDWQRDKAEDLLTEWLERNGDVDLIFAHNEAMAIGACRAVSRAGLNNVDIIGIDGANTENGSVKLITDNRMTGLFTSPSGGKEALNYAIDILNKEKGIPKKVILRSQKITDDSRLDTDSASTASVGSGTRKRDPNKPIVMGFAQVGAESNFRLANTRSVITAAKEAGIELIIENAEQSQKKQIEIIRRFIEQKVDVIAFSPKTETGWEEILQEAKDAGIPVILSDREVNVSDDTLWTAYIGSDMVDEGRRAARWMTEQLTEKDHYRIVELQGTEKSAPAVGRKKGFEEIIRQYNRFEIMESYYADYTFEQGKQKMGDALRKYGKQIDVVYAHNDDMALGAIKAIEEYGLSPGKDIIVISIDATRPAFQALVTGKLNVAVECNPLLGPQLMKAVKDLMEGKELPMKIITAEGLFTQETAKQELQYREF</sequence>
<dbReference type="GO" id="GO:0030313">
    <property type="term" value="C:cell envelope"/>
    <property type="evidence" value="ECO:0007669"/>
    <property type="project" value="UniProtKB-SubCell"/>
</dbReference>
<feature type="transmembrane region" description="Helical" evidence="5">
    <location>
        <begin position="5"/>
        <end position="26"/>
    </location>
</feature>
<protein>
    <submittedName>
        <fullName evidence="7">Substrate-binding domain-containing protein</fullName>
    </submittedName>
</protein>
<keyword evidence="3" id="KW-0732">Signal</keyword>
<evidence type="ECO:0000256" key="2">
    <source>
        <dbReference type="ARBA" id="ARBA00007639"/>
    </source>
</evidence>
<dbReference type="CDD" id="cd06309">
    <property type="entry name" value="PBP1_galactofuranose_YtfQ-like"/>
    <property type="match status" value="1"/>
</dbReference>
<keyword evidence="5" id="KW-1133">Transmembrane helix</keyword>
<dbReference type="InterPro" id="IPR025997">
    <property type="entry name" value="SBP_2_dom"/>
</dbReference>
<reference evidence="7" key="1">
    <citation type="submission" date="2020-12" db="EMBL/GenBank/DDBJ databases">
        <authorList>
            <person name="Huq M.A."/>
        </authorList>
    </citation>
    <scope>NUCLEOTIDE SEQUENCE</scope>
    <source>
        <strain evidence="7">MAHUQ-46</strain>
    </source>
</reference>
<dbReference type="PANTHER" id="PTHR46847">
    <property type="entry name" value="D-ALLOSE-BINDING PERIPLASMIC PROTEIN-RELATED"/>
    <property type="match status" value="1"/>
</dbReference>
<comment type="similarity">
    <text evidence="2">Belongs to the bacterial solute-binding protein 2 family.</text>
</comment>
<feature type="domain" description="Periplasmic binding protein" evidence="6">
    <location>
        <begin position="42"/>
        <end position="296"/>
    </location>
</feature>
<accession>A0A934J697</accession>
<proteinExistence type="inferred from homology"/>
<evidence type="ECO:0000256" key="3">
    <source>
        <dbReference type="ARBA" id="ARBA00022729"/>
    </source>
</evidence>
<dbReference type="Gene3D" id="3.40.50.2300">
    <property type="match status" value="4"/>
</dbReference>
<evidence type="ECO:0000256" key="4">
    <source>
        <dbReference type="SAM" id="MobiDB-lite"/>
    </source>
</evidence>
<feature type="region of interest" description="Disordered" evidence="4">
    <location>
        <begin position="316"/>
        <end position="336"/>
    </location>
</feature>
<dbReference type="CDD" id="cd06308">
    <property type="entry name" value="PBP1_sensor_kinase-like"/>
    <property type="match status" value="1"/>
</dbReference>
<feature type="compositionally biased region" description="Polar residues" evidence="4">
    <location>
        <begin position="319"/>
        <end position="328"/>
    </location>
</feature>
<dbReference type="InterPro" id="IPR028082">
    <property type="entry name" value="Peripla_BP_I"/>
</dbReference>
<comment type="caution">
    <text evidence="7">The sequence shown here is derived from an EMBL/GenBank/DDBJ whole genome shotgun (WGS) entry which is preliminary data.</text>
</comment>
<dbReference type="RefSeq" id="WP_199020054.1">
    <property type="nucleotide sequence ID" value="NZ_JAELUP010000077.1"/>
</dbReference>
<dbReference type="PANTHER" id="PTHR46847:SF3">
    <property type="entry name" value="GALACTOFURANOSE-BINDING PROTEIN YTFQ"/>
    <property type="match status" value="1"/>
</dbReference>
<keyword evidence="5" id="KW-0812">Transmembrane</keyword>
<evidence type="ECO:0000259" key="6">
    <source>
        <dbReference type="Pfam" id="PF13407"/>
    </source>
</evidence>
<evidence type="ECO:0000256" key="5">
    <source>
        <dbReference type="SAM" id="Phobius"/>
    </source>
</evidence>